<dbReference type="InterPro" id="IPR013107">
    <property type="entry name" value="Acyl-CoA_DH_C"/>
</dbReference>
<protein>
    <submittedName>
        <fullName evidence="3">Acyl-CoA dehydrogenase</fullName>
    </submittedName>
</protein>
<dbReference type="Gene3D" id="1.10.540.10">
    <property type="entry name" value="Acyl-CoA dehydrogenase/oxidase, N-terminal domain"/>
    <property type="match status" value="1"/>
</dbReference>
<organism evidence="3 4">
    <name type="scientific">Mucilaginibacter pineti</name>
    <dbReference type="NCBI Taxonomy" id="1391627"/>
    <lineage>
        <taxon>Bacteria</taxon>
        <taxon>Pseudomonadati</taxon>
        <taxon>Bacteroidota</taxon>
        <taxon>Sphingobacteriia</taxon>
        <taxon>Sphingobacteriales</taxon>
        <taxon>Sphingobacteriaceae</taxon>
        <taxon>Mucilaginibacter</taxon>
    </lineage>
</organism>
<dbReference type="Gene3D" id="2.40.110.10">
    <property type="entry name" value="Butyryl-CoA Dehydrogenase, subunit A, domain 2"/>
    <property type="match status" value="1"/>
</dbReference>
<dbReference type="SUPFAM" id="SSF56645">
    <property type="entry name" value="Acyl-CoA dehydrogenase NM domain-like"/>
    <property type="match status" value="1"/>
</dbReference>
<gene>
    <name evidence="3" type="ORF">SAMN05216464_12333</name>
</gene>
<evidence type="ECO:0000256" key="1">
    <source>
        <dbReference type="ARBA" id="ARBA00023002"/>
    </source>
</evidence>
<keyword evidence="1" id="KW-0560">Oxidoreductase</keyword>
<dbReference type="PIRSF" id="PIRSF016578">
    <property type="entry name" value="HsaA"/>
    <property type="match status" value="1"/>
</dbReference>
<feature type="domain" description="Acyl-CoA dehydrogenase C-terminal" evidence="2">
    <location>
        <begin position="232"/>
        <end position="358"/>
    </location>
</feature>
<dbReference type="Gene3D" id="1.20.140.10">
    <property type="entry name" value="Butyryl-CoA Dehydrogenase, subunit A, domain 3"/>
    <property type="match status" value="1"/>
</dbReference>
<evidence type="ECO:0000259" key="2">
    <source>
        <dbReference type="Pfam" id="PF08028"/>
    </source>
</evidence>
<dbReference type="OrthoDB" id="1170793at2"/>
<sequence length="364" mass="39870">MDHPSSNLKPEWVNIIRNAAPEAEKLAMLHPDQLALIYEQGWFKFLVPKAYSGLQLPLPDMVKLEESLAWANGSLGWVVTLCAGAGWFGGFLSPGIAHELLNTPYLCLAGSGASTGTATITEGGYIINGTWKYASGAHHATHITANCIIKNGEETVLNSDGKPLILPFIFDSKDVQLFAAWKYIGMMATGSDAYTVKDVFVAKDRCFKIDAAAAVINEPLYQYPFLQLAEATLAANISGIAVHFIDLCGPAFEERQKNARLTLTQKALITNTLEKLSALLHNTREQFHKAVEASWQTDLADNTLQLAEVSITSRKLAITARKCVDELYPYCGLQAANPDTEISQVWRDFHTAGQHSLLTFESPL</sequence>
<dbReference type="STRING" id="1391627.SAMN05216464_12333"/>
<dbReference type="Proteomes" id="UP000199072">
    <property type="component" value="Unassembled WGS sequence"/>
</dbReference>
<proteinExistence type="predicted"/>
<dbReference type="GO" id="GO:0016627">
    <property type="term" value="F:oxidoreductase activity, acting on the CH-CH group of donors"/>
    <property type="evidence" value="ECO:0007669"/>
    <property type="project" value="InterPro"/>
</dbReference>
<dbReference type="InterPro" id="IPR046373">
    <property type="entry name" value="Acyl-CoA_Oxase/DH_mid-dom_sf"/>
</dbReference>
<name>A0A1G7MVE6_9SPHI</name>
<evidence type="ECO:0000313" key="4">
    <source>
        <dbReference type="Proteomes" id="UP000199072"/>
    </source>
</evidence>
<accession>A0A1G7MVE6</accession>
<dbReference type="RefSeq" id="WP_091156935.1">
    <property type="nucleotide sequence ID" value="NZ_FNAI01000023.1"/>
</dbReference>
<dbReference type="EMBL" id="FNAI01000023">
    <property type="protein sequence ID" value="SDF65714.1"/>
    <property type="molecule type" value="Genomic_DNA"/>
</dbReference>
<dbReference type="Pfam" id="PF08028">
    <property type="entry name" value="Acyl-CoA_dh_2"/>
    <property type="match status" value="1"/>
</dbReference>
<reference evidence="3 4" key="1">
    <citation type="submission" date="2016-10" db="EMBL/GenBank/DDBJ databases">
        <authorList>
            <person name="de Groot N.N."/>
        </authorList>
    </citation>
    <scope>NUCLEOTIDE SEQUENCE [LARGE SCALE GENOMIC DNA]</scope>
    <source>
        <strain evidence="3 4">47C3B</strain>
    </source>
</reference>
<dbReference type="InterPro" id="IPR037069">
    <property type="entry name" value="AcylCoA_DH/ox_N_sf"/>
</dbReference>
<dbReference type="InterPro" id="IPR009100">
    <property type="entry name" value="AcylCoA_DH/oxidase_NM_dom_sf"/>
</dbReference>
<keyword evidence="4" id="KW-1185">Reference proteome</keyword>
<evidence type="ECO:0000313" key="3">
    <source>
        <dbReference type="EMBL" id="SDF65714.1"/>
    </source>
</evidence>
<dbReference type="GO" id="GO:0050660">
    <property type="term" value="F:flavin adenine dinucleotide binding"/>
    <property type="evidence" value="ECO:0007669"/>
    <property type="project" value="InterPro"/>
</dbReference>
<dbReference type="AlphaFoldDB" id="A0A1G7MVE6"/>